<sequence>MIKEGQIQDKLVGFYQSNLEQYYTIANSDKEALVIVETKKTYALVQIEDNTDSFPFDTDLFVTLSVTKSGDTFQDLATILVKIKSNSDQNYATLITRLNKVVDDMVEIQCGEEPKPSLSL</sequence>
<dbReference type="Proteomes" id="UP000468638">
    <property type="component" value="Unassembled WGS sequence"/>
</dbReference>
<proteinExistence type="predicted"/>
<reference evidence="1 2" key="1">
    <citation type="submission" date="2019-11" db="EMBL/GenBank/DDBJ databases">
        <title>Genome sequences of 17 halophilic strains isolated from different environments.</title>
        <authorList>
            <person name="Furrow R.E."/>
        </authorList>
    </citation>
    <scope>NUCLEOTIDE SEQUENCE [LARGE SCALE GENOMIC DNA]</scope>
    <source>
        <strain evidence="1 2">22514_16_FS</strain>
    </source>
</reference>
<protein>
    <submittedName>
        <fullName evidence="1">Uncharacterized protein</fullName>
    </submittedName>
</protein>
<accession>A0A6I5A573</accession>
<comment type="caution">
    <text evidence="1">The sequence shown here is derived from an EMBL/GenBank/DDBJ whole genome shotgun (WGS) entry which is preliminary data.</text>
</comment>
<dbReference type="EMBL" id="WMEQ01000017">
    <property type="protein sequence ID" value="MYL35439.1"/>
    <property type="molecule type" value="Genomic_DNA"/>
</dbReference>
<name>A0A6I5A573_9BACI</name>
<organism evidence="1 2">
    <name type="scientific">Pontibacillus yanchengensis</name>
    <dbReference type="NCBI Taxonomy" id="462910"/>
    <lineage>
        <taxon>Bacteria</taxon>
        <taxon>Bacillati</taxon>
        <taxon>Bacillota</taxon>
        <taxon>Bacilli</taxon>
        <taxon>Bacillales</taxon>
        <taxon>Bacillaceae</taxon>
        <taxon>Pontibacillus</taxon>
    </lineage>
</organism>
<dbReference type="RefSeq" id="WP_160850614.1">
    <property type="nucleotide sequence ID" value="NZ_WMEQ01000017.1"/>
</dbReference>
<evidence type="ECO:0000313" key="1">
    <source>
        <dbReference type="EMBL" id="MYL35439.1"/>
    </source>
</evidence>
<gene>
    <name evidence="1" type="ORF">GLW05_17810</name>
</gene>
<evidence type="ECO:0000313" key="2">
    <source>
        <dbReference type="Proteomes" id="UP000468638"/>
    </source>
</evidence>
<dbReference type="AlphaFoldDB" id="A0A6I5A573"/>